<reference evidence="1" key="1">
    <citation type="submission" date="2014-12" db="EMBL/GenBank/DDBJ databases">
        <title>Insight into the proteome of Arion vulgaris.</title>
        <authorList>
            <person name="Aradska J."/>
            <person name="Bulat T."/>
            <person name="Smidak R."/>
            <person name="Sarate P."/>
            <person name="Gangsoo J."/>
            <person name="Sialana F."/>
            <person name="Bilban M."/>
            <person name="Lubec G."/>
        </authorList>
    </citation>
    <scope>NUCLEOTIDE SEQUENCE</scope>
    <source>
        <tissue evidence="1">Skin</tissue>
    </source>
</reference>
<proteinExistence type="predicted"/>
<name>A0A0B6XTD5_9EUPU</name>
<protein>
    <submittedName>
        <fullName evidence="1">Uncharacterized protein</fullName>
    </submittedName>
</protein>
<evidence type="ECO:0000313" key="1">
    <source>
        <dbReference type="EMBL" id="CEK47123.1"/>
    </source>
</evidence>
<feature type="non-terminal residue" evidence="1">
    <location>
        <position position="84"/>
    </location>
</feature>
<dbReference type="EMBL" id="HACG01000258">
    <property type="protein sequence ID" value="CEK47123.1"/>
    <property type="molecule type" value="Transcribed_RNA"/>
</dbReference>
<accession>A0A0B6XTD5</accession>
<sequence>ALTVWTEDGVGGWTSELDWRLTPDMHVMKASLLPRTDSVLAVVASGWNKRDLFATLFVYDCITEDTSRINIPMLEQQKELKTAT</sequence>
<organism evidence="1">
    <name type="scientific">Arion vulgaris</name>
    <dbReference type="NCBI Taxonomy" id="1028688"/>
    <lineage>
        <taxon>Eukaryota</taxon>
        <taxon>Metazoa</taxon>
        <taxon>Spiralia</taxon>
        <taxon>Lophotrochozoa</taxon>
        <taxon>Mollusca</taxon>
        <taxon>Gastropoda</taxon>
        <taxon>Heterobranchia</taxon>
        <taxon>Euthyneura</taxon>
        <taxon>Panpulmonata</taxon>
        <taxon>Eupulmonata</taxon>
        <taxon>Stylommatophora</taxon>
        <taxon>Helicina</taxon>
        <taxon>Arionoidea</taxon>
        <taxon>Arionidae</taxon>
        <taxon>Arion</taxon>
    </lineage>
</organism>
<feature type="non-terminal residue" evidence="1">
    <location>
        <position position="1"/>
    </location>
</feature>
<dbReference type="AlphaFoldDB" id="A0A0B6XTD5"/>
<gene>
    <name evidence="1" type="primary">ORF611</name>
</gene>